<reference evidence="1 2" key="1">
    <citation type="submission" date="2016-10" db="EMBL/GenBank/DDBJ databases">
        <authorList>
            <person name="de Groot N.N."/>
        </authorList>
    </citation>
    <scope>NUCLEOTIDE SEQUENCE [LARGE SCALE GENOMIC DNA]</scope>
    <source>
        <strain evidence="1 2">DSM 5522</strain>
    </source>
</reference>
<dbReference type="RefSeq" id="WP_092870485.1">
    <property type="nucleotide sequence ID" value="NZ_FOJY01000003.1"/>
</dbReference>
<protein>
    <submittedName>
        <fullName evidence="1">HD domain-containing protein</fullName>
    </submittedName>
</protein>
<evidence type="ECO:0000313" key="1">
    <source>
        <dbReference type="EMBL" id="SFA83337.1"/>
    </source>
</evidence>
<dbReference type="SUPFAM" id="SSF109604">
    <property type="entry name" value="HD-domain/PDEase-like"/>
    <property type="match status" value="1"/>
</dbReference>
<dbReference type="OrthoDB" id="9802385at2"/>
<evidence type="ECO:0000313" key="2">
    <source>
        <dbReference type="Proteomes" id="UP000198838"/>
    </source>
</evidence>
<name>A0A1I0W4Q7_9FIRM</name>
<gene>
    <name evidence="1" type="ORF">SAMN05216249_10362</name>
</gene>
<dbReference type="Gene3D" id="1.10.3210.10">
    <property type="entry name" value="Hypothetical protein af1432"/>
    <property type="match status" value="1"/>
</dbReference>
<dbReference type="EMBL" id="FOJY01000003">
    <property type="protein sequence ID" value="SFA83337.1"/>
    <property type="molecule type" value="Genomic_DNA"/>
</dbReference>
<proteinExistence type="predicted"/>
<dbReference type="Pfam" id="PF13328">
    <property type="entry name" value="HD_4"/>
    <property type="match status" value="1"/>
</dbReference>
<keyword evidence="2" id="KW-1185">Reference proteome</keyword>
<dbReference type="STRING" id="1120918.SAMN05216249_10362"/>
<accession>A0A1I0W4Q7</accession>
<sequence>MIYTKLTMIALNIAYAAHAGAYDKGHVPYVFHPLHVAEEMDDEYSTAAALLHDVVEDSSWTLDDLRREGIPEEVIEVVDLLTHTEGVTYHDYIMNLTINPIAVKVKMADLRHNMDESRILEEDRKPDFKLRIAKYRKEYEYLKAFRNMHQQYPPSKVMI</sequence>
<dbReference type="AlphaFoldDB" id="A0A1I0W4Q7"/>
<dbReference type="Proteomes" id="UP000198838">
    <property type="component" value="Unassembled WGS sequence"/>
</dbReference>
<organism evidence="1 2">
    <name type="scientific">Acetitomaculum ruminis DSM 5522</name>
    <dbReference type="NCBI Taxonomy" id="1120918"/>
    <lineage>
        <taxon>Bacteria</taxon>
        <taxon>Bacillati</taxon>
        <taxon>Bacillota</taxon>
        <taxon>Clostridia</taxon>
        <taxon>Lachnospirales</taxon>
        <taxon>Lachnospiraceae</taxon>
        <taxon>Acetitomaculum</taxon>
    </lineage>
</organism>